<feature type="signal peptide" evidence="5">
    <location>
        <begin position="1"/>
        <end position="20"/>
    </location>
</feature>
<dbReference type="InterPro" id="IPR021109">
    <property type="entry name" value="Peptidase_aspartic_dom_sf"/>
</dbReference>
<keyword evidence="3" id="KW-0964">Secreted</keyword>
<proteinExistence type="inferred from homology"/>
<feature type="domain" description="Peptidase A1" evidence="6">
    <location>
        <begin position="37"/>
        <end position="390"/>
    </location>
</feature>
<dbReference type="PROSITE" id="PS51767">
    <property type="entry name" value="PEPTIDASE_A1"/>
    <property type="match status" value="1"/>
</dbReference>
<dbReference type="Gene3D" id="2.40.70.10">
    <property type="entry name" value="Acid Proteases"/>
    <property type="match status" value="2"/>
</dbReference>
<name>A0A8X8YEF8_SALSN</name>
<dbReference type="AlphaFoldDB" id="A0A8X8YEF8"/>
<comment type="subcellular location">
    <subcellularLocation>
        <location evidence="1">Secreted</location>
        <location evidence="1">Extracellular space</location>
    </subcellularLocation>
</comment>
<reference evidence="7" key="1">
    <citation type="submission" date="2018-01" db="EMBL/GenBank/DDBJ databases">
        <authorList>
            <person name="Mao J.F."/>
        </authorList>
    </citation>
    <scope>NUCLEOTIDE SEQUENCE</scope>
    <source>
        <strain evidence="7">Huo1</strain>
        <tissue evidence="7">Leaf</tissue>
    </source>
</reference>
<keyword evidence="8" id="KW-1185">Reference proteome</keyword>
<comment type="caution">
    <text evidence="7">The sequence shown here is derived from an EMBL/GenBank/DDBJ whole genome shotgun (WGS) entry which is preliminary data.</text>
</comment>
<dbReference type="InterPro" id="IPR001461">
    <property type="entry name" value="Aspartic_peptidase_A1"/>
</dbReference>
<dbReference type="GO" id="GO:0005576">
    <property type="term" value="C:extracellular region"/>
    <property type="evidence" value="ECO:0007669"/>
    <property type="project" value="UniProtKB-SubCell"/>
</dbReference>
<keyword evidence="4 5" id="KW-0732">Signal</keyword>
<reference evidence="7" key="2">
    <citation type="submission" date="2020-08" db="EMBL/GenBank/DDBJ databases">
        <title>Plant Genome Project.</title>
        <authorList>
            <person name="Zhang R.-G."/>
        </authorList>
    </citation>
    <scope>NUCLEOTIDE SEQUENCE</scope>
    <source>
        <strain evidence="7">Huo1</strain>
        <tissue evidence="7">Leaf</tissue>
    </source>
</reference>
<evidence type="ECO:0000256" key="5">
    <source>
        <dbReference type="SAM" id="SignalP"/>
    </source>
</evidence>
<dbReference type="PANTHER" id="PTHR47965">
    <property type="entry name" value="ASPARTYL PROTEASE-RELATED"/>
    <property type="match status" value="1"/>
</dbReference>
<evidence type="ECO:0000313" key="8">
    <source>
        <dbReference type="Proteomes" id="UP000298416"/>
    </source>
</evidence>
<dbReference type="InterPro" id="IPR032799">
    <property type="entry name" value="TAXi_C"/>
</dbReference>
<dbReference type="InterPro" id="IPR032861">
    <property type="entry name" value="TAXi_N"/>
</dbReference>
<organism evidence="7">
    <name type="scientific">Salvia splendens</name>
    <name type="common">Scarlet sage</name>
    <dbReference type="NCBI Taxonomy" id="180675"/>
    <lineage>
        <taxon>Eukaryota</taxon>
        <taxon>Viridiplantae</taxon>
        <taxon>Streptophyta</taxon>
        <taxon>Embryophyta</taxon>
        <taxon>Tracheophyta</taxon>
        <taxon>Spermatophyta</taxon>
        <taxon>Magnoliopsida</taxon>
        <taxon>eudicotyledons</taxon>
        <taxon>Gunneridae</taxon>
        <taxon>Pentapetalae</taxon>
        <taxon>asterids</taxon>
        <taxon>lamiids</taxon>
        <taxon>Lamiales</taxon>
        <taxon>Lamiaceae</taxon>
        <taxon>Nepetoideae</taxon>
        <taxon>Mentheae</taxon>
        <taxon>Salviinae</taxon>
        <taxon>Salvia</taxon>
        <taxon>Salvia subgen. Calosphace</taxon>
        <taxon>core Calosphace</taxon>
    </lineage>
</organism>
<evidence type="ECO:0000259" key="6">
    <source>
        <dbReference type="PROSITE" id="PS51767"/>
    </source>
</evidence>
<evidence type="ECO:0000256" key="2">
    <source>
        <dbReference type="ARBA" id="ARBA00007447"/>
    </source>
</evidence>
<feature type="chain" id="PRO_5036466362" description="Peptidase A1 domain-containing protein" evidence="5">
    <location>
        <begin position="21"/>
        <end position="403"/>
    </location>
</feature>
<dbReference type="OrthoDB" id="1882431at2759"/>
<evidence type="ECO:0000256" key="1">
    <source>
        <dbReference type="ARBA" id="ARBA00004239"/>
    </source>
</evidence>
<dbReference type="SUPFAM" id="SSF50630">
    <property type="entry name" value="Acid proteases"/>
    <property type="match status" value="1"/>
</dbReference>
<dbReference type="FunFam" id="2.40.70.10:FF:000041">
    <property type="entry name" value="Basic 7S globulin"/>
    <property type="match status" value="1"/>
</dbReference>
<sequence>MASFHCYTLFLSLIISTVAAQNSLILPIRKDLKTSQHITTFRMGSNSAAINAVVDLGGPFLWFSCNDYASATYAPISCGSAKCEATKGIGCVDCNLPPRPGCTNDTCGASPYNPFLDVLVSEGYAVDTFYPKSGAALPDFSFSCMDKEYLAGLAAGATGMLGLAKTQISLHRQASAKLKLADTFSLCLPSSGDGILAIGIKPKSVKSTPLIVNPVSTYPIYTTGDASDEYFIEVKAIAVAGARLNLKDSYFSIDKNGVGGTKISTLQNFTAVHNSIYKPLARAFAKAASDMRIKSAAAVAPFRACFRSDSIARTAAGPAVPEIDLVLGGKDATMWRIRGANVMVEIDRKTTCLGFVDGGSSPRTSVVIGAHQLEENLLEFDLVSSRLRFSENLLLMNTTCSKI</sequence>
<dbReference type="PANTHER" id="PTHR47965:SF68">
    <property type="entry name" value="BASIC 7S GLOBULIN-LIKE"/>
    <property type="match status" value="1"/>
</dbReference>
<dbReference type="InterPro" id="IPR033121">
    <property type="entry name" value="PEPTIDASE_A1"/>
</dbReference>
<dbReference type="GO" id="GO:0004190">
    <property type="term" value="F:aspartic-type endopeptidase activity"/>
    <property type="evidence" value="ECO:0007669"/>
    <property type="project" value="InterPro"/>
</dbReference>
<accession>A0A8X8YEF8</accession>
<dbReference type="Pfam" id="PF14543">
    <property type="entry name" value="TAXi_N"/>
    <property type="match status" value="1"/>
</dbReference>
<dbReference type="GO" id="GO:0006508">
    <property type="term" value="P:proteolysis"/>
    <property type="evidence" value="ECO:0007669"/>
    <property type="project" value="InterPro"/>
</dbReference>
<gene>
    <name evidence="7" type="ORF">SASPL_109183</name>
</gene>
<comment type="similarity">
    <text evidence="2">Belongs to the peptidase A1 family.</text>
</comment>
<dbReference type="Pfam" id="PF14541">
    <property type="entry name" value="TAXi_C"/>
    <property type="match status" value="1"/>
</dbReference>
<evidence type="ECO:0000256" key="3">
    <source>
        <dbReference type="ARBA" id="ARBA00022525"/>
    </source>
</evidence>
<dbReference type="Proteomes" id="UP000298416">
    <property type="component" value="Unassembled WGS sequence"/>
</dbReference>
<protein>
    <recommendedName>
        <fullName evidence="6">Peptidase A1 domain-containing protein</fullName>
    </recommendedName>
</protein>
<evidence type="ECO:0000313" key="7">
    <source>
        <dbReference type="EMBL" id="KAG6431108.1"/>
    </source>
</evidence>
<dbReference type="EMBL" id="PNBA02000003">
    <property type="protein sequence ID" value="KAG6431108.1"/>
    <property type="molecule type" value="Genomic_DNA"/>
</dbReference>
<evidence type="ECO:0000256" key="4">
    <source>
        <dbReference type="ARBA" id="ARBA00022729"/>
    </source>
</evidence>